<accession>A0A0C3KIR3</accession>
<reference evidence="1 2" key="1">
    <citation type="submission" date="2014-04" db="EMBL/GenBank/DDBJ databases">
        <authorList>
            <consortium name="DOE Joint Genome Institute"/>
            <person name="Kuo A."/>
            <person name="Girlanda M."/>
            <person name="Perotto S."/>
            <person name="Kohler A."/>
            <person name="Nagy L.G."/>
            <person name="Floudas D."/>
            <person name="Copeland A."/>
            <person name="Barry K.W."/>
            <person name="Cichocki N."/>
            <person name="Veneault-Fourrey C."/>
            <person name="LaButti K."/>
            <person name="Lindquist E.A."/>
            <person name="Lipzen A."/>
            <person name="Lundell T."/>
            <person name="Morin E."/>
            <person name="Murat C."/>
            <person name="Sun H."/>
            <person name="Tunlid A."/>
            <person name="Henrissat B."/>
            <person name="Grigoriev I.V."/>
            <person name="Hibbett D.S."/>
            <person name="Martin F."/>
            <person name="Nordberg H.P."/>
            <person name="Cantor M.N."/>
            <person name="Hua S.X."/>
        </authorList>
    </citation>
    <scope>NUCLEOTIDE SEQUENCE [LARGE SCALE GENOMIC DNA]</scope>
    <source>
        <strain evidence="1 2">MUT 4182</strain>
    </source>
</reference>
<organism evidence="1 2">
    <name type="scientific">Tulasnella calospora MUT 4182</name>
    <dbReference type="NCBI Taxonomy" id="1051891"/>
    <lineage>
        <taxon>Eukaryota</taxon>
        <taxon>Fungi</taxon>
        <taxon>Dikarya</taxon>
        <taxon>Basidiomycota</taxon>
        <taxon>Agaricomycotina</taxon>
        <taxon>Agaricomycetes</taxon>
        <taxon>Cantharellales</taxon>
        <taxon>Tulasnellaceae</taxon>
        <taxon>Tulasnella</taxon>
    </lineage>
</organism>
<dbReference type="HOGENOM" id="CLU_026593_0_0_1"/>
<proteinExistence type="predicted"/>
<sequence>MCIKGHNGFCPCRACDIQGVRNAAIRNAPYYVPLFHPLDDPREDVDPASYWDPENLPLRPETGDHSWDNRIASILDGQTKKERDRRARILGINGKSIMSTIPGIVMTRSFPYEGMHLFFENLIPNMINHWKGEFKTLDSGSQDYIIEPSVWETIGLETEAAVRTIPSAFVGKLPDIHTSQYLYKAEYYSFWFIYLAPILLHGRFKQNKYYQHASDLSKILKKCLEIEITRTEIDQLKKDMIQWVVTYEE</sequence>
<dbReference type="AlphaFoldDB" id="A0A0C3KIR3"/>
<evidence type="ECO:0000313" key="1">
    <source>
        <dbReference type="EMBL" id="KIO21333.1"/>
    </source>
</evidence>
<reference evidence="2" key="2">
    <citation type="submission" date="2015-01" db="EMBL/GenBank/DDBJ databases">
        <title>Evolutionary Origins and Diversification of the Mycorrhizal Mutualists.</title>
        <authorList>
            <consortium name="DOE Joint Genome Institute"/>
            <consortium name="Mycorrhizal Genomics Consortium"/>
            <person name="Kohler A."/>
            <person name="Kuo A."/>
            <person name="Nagy L.G."/>
            <person name="Floudas D."/>
            <person name="Copeland A."/>
            <person name="Barry K.W."/>
            <person name="Cichocki N."/>
            <person name="Veneault-Fourrey C."/>
            <person name="LaButti K."/>
            <person name="Lindquist E.A."/>
            <person name="Lipzen A."/>
            <person name="Lundell T."/>
            <person name="Morin E."/>
            <person name="Murat C."/>
            <person name="Riley R."/>
            <person name="Ohm R."/>
            <person name="Sun H."/>
            <person name="Tunlid A."/>
            <person name="Henrissat B."/>
            <person name="Grigoriev I.V."/>
            <person name="Hibbett D.S."/>
            <person name="Martin F."/>
        </authorList>
    </citation>
    <scope>NUCLEOTIDE SEQUENCE [LARGE SCALE GENOMIC DNA]</scope>
    <source>
        <strain evidence="2">MUT 4182</strain>
    </source>
</reference>
<dbReference type="Proteomes" id="UP000054248">
    <property type="component" value="Unassembled WGS sequence"/>
</dbReference>
<dbReference type="STRING" id="1051891.A0A0C3KIR3"/>
<keyword evidence="2" id="KW-1185">Reference proteome</keyword>
<gene>
    <name evidence="1" type="ORF">M407DRAFT_15835</name>
</gene>
<protein>
    <submittedName>
        <fullName evidence="1">Uncharacterized protein</fullName>
    </submittedName>
</protein>
<dbReference type="EMBL" id="KN823141">
    <property type="protein sequence ID" value="KIO21333.1"/>
    <property type="molecule type" value="Genomic_DNA"/>
</dbReference>
<dbReference type="OrthoDB" id="2404451at2759"/>
<evidence type="ECO:0000313" key="2">
    <source>
        <dbReference type="Proteomes" id="UP000054248"/>
    </source>
</evidence>
<name>A0A0C3KIR3_9AGAM</name>